<feature type="transmembrane region" description="Helical" evidence="1">
    <location>
        <begin position="120"/>
        <end position="138"/>
    </location>
</feature>
<evidence type="ECO:0000313" key="4">
    <source>
        <dbReference type="Proteomes" id="UP000694555"/>
    </source>
</evidence>
<dbReference type="InterPro" id="IPR027272">
    <property type="entry name" value="Piezo"/>
</dbReference>
<protein>
    <recommendedName>
        <fullName evidence="2">Piezo TM25-28 domain-containing protein</fullName>
    </recommendedName>
</protein>
<accession>A0A8C0HRZ2</accession>
<dbReference type="Proteomes" id="UP000694555">
    <property type="component" value="Unplaced"/>
</dbReference>
<keyword evidence="1" id="KW-1133">Transmembrane helix</keyword>
<keyword evidence="1" id="KW-0472">Membrane</keyword>
<feature type="transmembrane region" description="Helical" evidence="1">
    <location>
        <begin position="144"/>
        <end position="160"/>
    </location>
</feature>
<keyword evidence="4" id="KW-1185">Reference proteome</keyword>
<name>A0A8C0HRZ2_9AVES</name>
<feature type="transmembrane region" description="Helical" evidence="1">
    <location>
        <begin position="59"/>
        <end position="77"/>
    </location>
</feature>
<feature type="domain" description="Piezo TM25-28" evidence="2">
    <location>
        <begin position="264"/>
        <end position="374"/>
    </location>
</feature>
<evidence type="ECO:0000259" key="2">
    <source>
        <dbReference type="Pfam" id="PF15917"/>
    </source>
</evidence>
<reference evidence="3" key="1">
    <citation type="submission" date="2025-08" db="UniProtKB">
        <authorList>
            <consortium name="Ensembl"/>
        </authorList>
    </citation>
    <scope>IDENTIFICATION</scope>
</reference>
<dbReference type="AlphaFoldDB" id="A0A8C0HRZ2"/>
<proteinExistence type="predicted"/>
<evidence type="ECO:0000256" key="1">
    <source>
        <dbReference type="SAM" id="Phobius"/>
    </source>
</evidence>
<reference evidence="3" key="2">
    <citation type="submission" date="2025-09" db="UniProtKB">
        <authorList>
            <consortium name="Ensembl"/>
        </authorList>
    </citation>
    <scope>IDENTIFICATION</scope>
</reference>
<keyword evidence="1" id="KW-0812">Transmembrane</keyword>
<sequence length="420" mass="47494">MLYQLKIVDPSEYSSNCTQPQLNGTNLSPEELGNSTLYRGPVDPANWFGIRKGYPNLGYIQNHLLVLLLLVFEAVVYRRQEYYRKQHQLVAPVTETVFEDISREHLDHGLGSCAKYFLNYFYYKFGLEICFLMTVNVIGQRMNFMVILHGCWLVVILTRRRRAAIARLWPKYCLFLVVFLLYQYLLCVGMPPALSQPWIFGGVFVQSCPQGGEQMGRWEELEKPHPFGVELDLCPRPFGGGAVEEPSWVLGGDGDPALSTPSHRSYLDMVKVVVFRYLFWFVLVVVFITGATRISLFGLGYLLACFYLLLFGTAMLRKPARARLVLWDCLILYNITVIISKNMLSVRAAGPHNFCWVIQLFSLVCTVKGYYDRLLAARGGGGHHLGQHLLLLPPAPAPRLPQLLLLARHAGPPGLCPAGF</sequence>
<feature type="transmembrane region" description="Helical" evidence="1">
    <location>
        <begin position="172"/>
        <end position="194"/>
    </location>
</feature>
<dbReference type="GO" id="GO:0008381">
    <property type="term" value="F:mechanosensitive monoatomic ion channel activity"/>
    <property type="evidence" value="ECO:0007669"/>
    <property type="project" value="InterPro"/>
</dbReference>
<dbReference type="PANTHER" id="PTHR47049:SF5">
    <property type="entry name" value="PIEZO-TYPE MECHANOSENSITIVE ION CHANNEL COMPONENT"/>
    <property type="match status" value="1"/>
</dbReference>
<feature type="transmembrane region" description="Helical" evidence="1">
    <location>
        <begin position="277"/>
        <end position="310"/>
    </location>
</feature>
<evidence type="ECO:0000313" key="3">
    <source>
        <dbReference type="Ensembl" id="ENSBJAP00000025181.1"/>
    </source>
</evidence>
<dbReference type="Pfam" id="PF15917">
    <property type="entry name" value="Piezo_TM25-28"/>
    <property type="match status" value="1"/>
</dbReference>
<dbReference type="Ensembl" id="ENSBJAT00000025875.1">
    <property type="protein sequence ID" value="ENSBJAP00000025181.1"/>
    <property type="gene ID" value="ENSBJAG00000016094.1"/>
</dbReference>
<dbReference type="PANTHER" id="PTHR47049">
    <property type="entry name" value="PIEZO-TYPE MECHANOSENSITIVE ION CHANNEL HOMOLOG"/>
    <property type="match status" value="1"/>
</dbReference>
<organism evidence="3 4">
    <name type="scientific">Buteo japonicus</name>
    <dbReference type="NCBI Taxonomy" id="224669"/>
    <lineage>
        <taxon>Eukaryota</taxon>
        <taxon>Metazoa</taxon>
        <taxon>Chordata</taxon>
        <taxon>Craniata</taxon>
        <taxon>Vertebrata</taxon>
        <taxon>Euteleostomi</taxon>
        <taxon>Archelosauria</taxon>
        <taxon>Archosauria</taxon>
        <taxon>Dinosauria</taxon>
        <taxon>Saurischia</taxon>
        <taxon>Theropoda</taxon>
        <taxon>Coelurosauria</taxon>
        <taxon>Aves</taxon>
        <taxon>Neognathae</taxon>
        <taxon>Neoaves</taxon>
        <taxon>Telluraves</taxon>
        <taxon>Accipitrimorphae</taxon>
        <taxon>Accipitriformes</taxon>
        <taxon>Accipitridae</taxon>
        <taxon>Accipitrinae</taxon>
        <taxon>Buteo</taxon>
    </lineage>
</organism>
<dbReference type="InterPro" id="IPR031805">
    <property type="entry name" value="Piezo_TM25-28"/>
</dbReference>
<dbReference type="GO" id="GO:0016020">
    <property type="term" value="C:membrane"/>
    <property type="evidence" value="ECO:0007669"/>
    <property type="project" value="InterPro"/>
</dbReference>